<evidence type="ECO:0000256" key="2">
    <source>
        <dbReference type="ARBA" id="ARBA00009177"/>
    </source>
</evidence>
<dbReference type="Proteomes" id="UP001054252">
    <property type="component" value="Unassembled WGS sequence"/>
</dbReference>
<keyword evidence="5 8" id="KW-1133">Transmembrane helix</keyword>
<evidence type="ECO:0000256" key="7">
    <source>
        <dbReference type="ARBA" id="ARBA00023294"/>
    </source>
</evidence>
<keyword evidence="4 8" id="KW-0812">Transmembrane</keyword>
<evidence type="ECO:0000256" key="8">
    <source>
        <dbReference type="SAM" id="Phobius"/>
    </source>
</evidence>
<keyword evidence="6 8" id="KW-0472">Membrane</keyword>
<dbReference type="PANTHER" id="PTHR31752">
    <property type="entry name" value="AUXIN EFFLUX CARRIER COMPONENT 1B-RELATED"/>
    <property type="match status" value="1"/>
</dbReference>
<accession>A0AAV5LQK4</accession>
<dbReference type="GO" id="GO:0009734">
    <property type="term" value="P:auxin-activated signaling pathway"/>
    <property type="evidence" value="ECO:0007669"/>
    <property type="project" value="UniProtKB-KW"/>
</dbReference>
<proteinExistence type="inferred from homology"/>
<evidence type="ECO:0000256" key="4">
    <source>
        <dbReference type="ARBA" id="ARBA00022692"/>
    </source>
</evidence>
<dbReference type="GO" id="GO:0009926">
    <property type="term" value="P:auxin polar transport"/>
    <property type="evidence" value="ECO:0007669"/>
    <property type="project" value="TreeGrafter"/>
</dbReference>
<feature type="transmembrane region" description="Helical" evidence="8">
    <location>
        <begin position="13"/>
        <end position="30"/>
    </location>
</feature>
<organism evidence="9 10">
    <name type="scientific">Rubroshorea leprosula</name>
    <dbReference type="NCBI Taxonomy" id="152421"/>
    <lineage>
        <taxon>Eukaryota</taxon>
        <taxon>Viridiplantae</taxon>
        <taxon>Streptophyta</taxon>
        <taxon>Embryophyta</taxon>
        <taxon>Tracheophyta</taxon>
        <taxon>Spermatophyta</taxon>
        <taxon>Magnoliopsida</taxon>
        <taxon>eudicotyledons</taxon>
        <taxon>Gunneridae</taxon>
        <taxon>Pentapetalae</taxon>
        <taxon>rosids</taxon>
        <taxon>malvids</taxon>
        <taxon>Malvales</taxon>
        <taxon>Dipterocarpaceae</taxon>
        <taxon>Rubroshorea</taxon>
    </lineage>
</organism>
<name>A0AAV5LQK4_9ROSI</name>
<gene>
    <name evidence="9" type="ORF">SLEP1_g47184</name>
</gene>
<reference evidence="9 10" key="1">
    <citation type="journal article" date="2021" name="Commun. Biol.">
        <title>The genome of Shorea leprosula (Dipterocarpaceae) highlights the ecological relevance of drought in aseasonal tropical rainforests.</title>
        <authorList>
            <person name="Ng K.K.S."/>
            <person name="Kobayashi M.J."/>
            <person name="Fawcett J.A."/>
            <person name="Hatakeyama M."/>
            <person name="Paape T."/>
            <person name="Ng C.H."/>
            <person name="Ang C.C."/>
            <person name="Tnah L.H."/>
            <person name="Lee C.T."/>
            <person name="Nishiyama T."/>
            <person name="Sese J."/>
            <person name="O'Brien M.J."/>
            <person name="Copetti D."/>
            <person name="Mohd Noor M.I."/>
            <person name="Ong R.C."/>
            <person name="Putra M."/>
            <person name="Sireger I.Z."/>
            <person name="Indrioko S."/>
            <person name="Kosugi Y."/>
            <person name="Izuno A."/>
            <person name="Isagi Y."/>
            <person name="Lee S.L."/>
            <person name="Shimizu K.K."/>
        </authorList>
    </citation>
    <scope>NUCLEOTIDE SEQUENCE [LARGE SCALE GENOMIC DNA]</scope>
    <source>
        <strain evidence="9">214</strain>
    </source>
</reference>
<protein>
    <submittedName>
        <fullName evidence="9">Uncharacterized protein</fullName>
    </submittedName>
</protein>
<keyword evidence="3" id="KW-0813">Transport</keyword>
<keyword evidence="10" id="KW-1185">Reference proteome</keyword>
<dbReference type="GO" id="GO:0005886">
    <property type="term" value="C:plasma membrane"/>
    <property type="evidence" value="ECO:0007669"/>
    <property type="project" value="TreeGrafter"/>
</dbReference>
<dbReference type="PANTHER" id="PTHR31752:SF60">
    <property type="entry name" value="AUXIN EFFLUX CARRIER COMPONENT 3"/>
    <property type="match status" value="1"/>
</dbReference>
<evidence type="ECO:0000256" key="5">
    <source>
        <dbReference type="ARBA" id="ARBA00022989"/>
    </source>
</evidence>
<dbReference type="GO" id="GO:0010329">
    <property type="term" value="F:auxin efflux transmembrane transporter activity"/>
    <property type="evidence" value="ECO:0007669"/>
    <property type="project" value="TreeGrafter"/>
</dbReference>
<dbReference type="GO" id="GO:0005783">
    <property type="term" value="C:endoplasmic reticulum"/>
    <property type="evidence" value="ECO:0007669"/>
    <property type="project" value="TreeGrafter"/>
</dbReference>
<comment type="similarity">
    <text evidence="2">Belongs to the auxin efflux carrier (TC 2.A.69.1) family.</text>
</comment>
<comment type="caution">
    <text evidence="9">The sequence shown here is derived from an EMBL/GenBank/DDBJ whole genome shotgun (WGS) entry which is preliminary data.</text>
</comment>
<evidence type="ECO:0000313" key="10">
    <source>
        <dbReference type="Proteomes" id="UP001054252"/>
    </source>
</evidence>
<evidence type="ECO:0000256" key="6">
    <source>
        <dbReference type="ARBA" id="ARBA00023136"/>
    </source>
</evidence>
<keyword evidence="7" id="KW-0927">Auxin signaling pathway</keyword>
<sequence>MISWKDLPTVLKAVIPLYVAMILAYGSIRWWKIFLPDQYSGINRFVAIFTVPLIFPLFFHQQSVQNELQVHCRRYTSEDYHARLLMVWTNFTRNESLEWMITIFSLSTLHNTLVIGIPLLIAMYGQDSVPWCQDPDHGAVLEDCRSILSFKVDSDVVSLHGREFLETDAEIVKDGKLHVTLRKSNTSRRSFAMTPRPSNLTSVEIYKLKFIPESNAQRFEFQPFRFLFHDGNSGVPRRQSNFGPVDLYPVQSSRGPTPRPSNFEENCIAMSLQNMVISLTIQSLMKKRRSMNCRS</sequence>
<dbReference type="InterPro" id="IPR004776">
    <property type="entry name" value="Mem_transp_PIN-like"/>
</dbReference>
<dbReference type="AlphaFoldDB" id="A0AAV5LQK4"/>
<dbReference type="Pfam" id="PF03547">
    <property type="entry name" value="Mem_trans"/>
    <property type="match status" value="1"/>
</dbReference>
<feature type="transmembrane region" description="Helical" evidence="8">
    <location>
        <begin position="42"/>
        <end position="59"/>
    </location>
</feature>
<evidence type="ECO:0000256" key="1">
    <source>
        <dbReference type="ARBA" id="ARBA00004127"/>
    </source>
</evidence>
<evidence type="ECO:0000256" key="3">
    <source>
        <dbReference type="ARBA" id="ARBA00022448"/>
    </source>
</evidence>
<dbReference type="EMBL" id="BPVZ01000134">
    <property type="protein sequence ID" value="GKV39419.1"/>
    <property type="molecule type" value="Genomic_DNA"/>
</dbReference>
<dbReference type="InterPro" id="IPR051107">
    <property type="entry name" value="Auxin_Efflux_Carrier"/>
</dbReference>
<feature type="transmembrane region" description="Helical" evidence="8">
    <location>
        <begin position="99"/>
        <end position="121"/>
    </location>
</feature>
<evidence type="ECO:0000313" key="9">
    <source>
        <dbReference type="EMBL" id="GKV39419.1"/>
    </source>
</evidence>
<comment type="subcellular location">
    <subcellularLocation>
        <location evidence="1">Endomembrane system</location>
        <topology evidence="1">Multi-pass membrane protein</topology>
    </subcellularLocation>
</comment>